<sequence>MIITKSHLISGGIVMVIVVLLVTWWYWSSNHRSRLPVPVATTDQIAWPDQTVVSAEFDFTAKPYKILLVPGHDLVSRGGFFKELTEEQVARELARVIAKELKADGRFEVITTRDYDTGEYTEEFQQYFSSAEVQILSFRRTVRQAMDQLLKTGAITATEPAVDHNYAPNQTAFILYGINKWANDNEVDLALHLHFNDYPRELKDHIGKYQGFAIYIPERQFTNATSSKIAGDSLAAALGRVSPPSNFPLEADVIIETQDLIAVGSHNSQTHPALLVEYGYIYESKYYLLARREKFLPILAEATYRGLVDYFSKSK</sequence>
<dbReference type="Pfam" id="PF01520">
    <property type="entry name" value="Amidase_3"/>
    <property type="match status" value="1"/>
</dbReference>
<keyword evidence="2" id="KW-0812">Transmembrane</keyword>
<dbReference type="GO" id="GO:0009253">
    <property type="term" value="P:peptidoglycan catabolic process"/>
    <property type="evidence" value="ECO:0007669"/>
    <property type="project" value="InterPro"/>
</dbReference>
<organism evidence="4 5">
    <name type="scientific">Candidatus Vogelbacteria bacterium RIFOXYD1_FULL_46_19</name>
    <dbReference type="NCBI Taxonomy" id="1802439"/>
    <lineage>
        <taxon>Bacteria</taxon>
        <taxon>Candidatus Vogeliibacteriota</taxon>
    </lineage>
</organism>
<dbReference type="Proteomes" id="UP000177838">
    <property type="component" value="Unassembled WGS sequence"/>
</dbReference>
<protein>
    <recommendedName>
        <fullName evidence="3">MurNAc-LAA domain-containing protein</fullName>
    </recommendedName>
</protein>
<dbReference type="GO" id="GO:0008745">
    <property type="term" value="F:N-acetylmuramoyl-L-alanine amidase activity"/>
    <property type="evidence" value="ECO:0007669"/>
    <property type="project" value="InterPro"/>
</dbReference>
<dbReference type="PANTHER" id="PTHR30404:SF0">
    <property type="entry name" value="N-ACETYLMURAMOYL-L-ALANINE AMIDASE AMIC"/>
    <property type="match status" value="1"/>
</dbReference>
<evidence type="ECO:0000259" key="3">
    <source>
        <dbReference type="Pfam" id="PF01520"/>
    </source>
</evidence>
<feature type="domain" description="MurNAc-LAA" evidence="3">
    <location>
        <begin position="66"/>
        <end position="307"/>
    </location>
</feature>
<feature type="transmembrane region" description="Helical" evidence="2">
    <location>
        <begin position="7"/>
        <end position="27"/>
    </location>
</feature>
<dbReference type="STRING" id="1802439.A2589_03555"/>
<dbReference type="InterPro" id="IPR050695">
    <property type="entry name" value="N-acetylmuramoyl_amidase_3"/>
</dbReference>
<comment type="caution">
    <text evidence="4">The sequence shown here is derived from an EMBL/GenBank/DDBJ whole genome shotgun (WGS) entry which is preliminary data.</text>
</comment>
<dbReference type="SUPFAM" id="SSF53187">
    <property type="entry name" value="Zn-dependent exopeptidases"/>
    <property type="match status" value="1"/>
</dbReference>
<gene>
    <name evidence="4" type="ORF">A2589_03555</name>
</gene>
<dbReference type="Gene3D" id="3.40.630.40">
    <property type="entry name" value="Zn-dependent exopeptidases"/>
    <property type="match status" value="1"/>
</dbReference>
<proteinExistence type="predicted"/>
<keyword evidence="2" id="KW-0472">Membrane</keyword>
<dbReference type="PANTHER" id="PTHR30404">
    <property type="entry name" value="N-ACETYLMURAMOYL-L-ALANINE AMIDASE"/>
    <property type="match status" value="1"/>
</dbReference>
<evidence type="ECO:0000313" key="4">
    <source>
        <dbReference type="EMBL" id="OHA59259.1"/>
    </source>
</evidence>
<evidence type="ECO:0000256" key="1">
    <source>
        <dbReference type="ARBA" id="ARBA00022801"/>
    </source>
</evidence>
<name>A0A1G2QGQ4_9BACT</name>
<dbReference type="AlphaFoldDB" id="A0A1G2QGQ4"/>
<dbReference type="EMBL" id="MHTK01000008">
    <property type="protein sequence ID" value="OHA59259.1"/>
    <property type="molecule type" value="Genomic_DNA"/>
</dbReference>
<keyword evidence="1" id="KW-0378">Hydrolase</keyword>
<evidence type="ECO:0000313" key="5">
    <source>
        <dbReference type="Proteomes" id="UP000177838"/>
    </source>
</evidence>
<evidence type="ECO:0000256" key="2">
    <source>
        <dbReference type="SAM" id="Phobius"/>
    </source>
</evidence>
<reference evidence="4 5" key="1">
    <citation type="journal article" date="2016" name="Nat. Commun.">
        <title>Thousands of microbial genomes shed light on interconnected biogeochemical processes in an aquifer system.</title>
        <authorList>
            <person name="Anantharaman K."/>
            <person name="Brown C.T."/>
            <person name="Hug L.A."/>
            <person name="Sharon I."/>
            <person name="Castelle C.J."/>
            <person name="Probst A.J."/>
            <person name="Thomas B.C."/>
            <person name="Singh A."/>
            <person name="Wilkins M.J."/>
            <person name="Karaoz U."/>
            <person name="Brodie E.L."/>
            <person name="Williams K.H."/>
            <person name="Hubbard S.S."/>
            <person name="Banfield J.F."/>
        </authorList>
    </citation>
    <scope>NUCLEOTIDE SEQUENCE [LARGE SCALE GENOMIC DNA]</scope>
</reference>
<keyword evidence="2" id="KW-1133">Transmembrane helix</keyword>
<accession>A0A1G2QGQ4</accession>
<dbReference type="InterPro" id="IPR002508">
    <property type="entry name" value="MurNAc-LAA_cat"/>
</dbReference>
<dbReference type="GO" id="GO:0030288">
    <property type="term" value="C:outer membrane-bounded periplasmic space"/>
    <property type="evidence" value="ECO:0007669"/>
    <property type="project" value="TreeGrafter"/>
</dbReference>